<dbReference type="GO" id="GO:0005737">
    <property type="term" value="C:cytoplasm"/>
    <property type="evidence" value="ECO:0007669"/>
    <property type="project" value="UniProtKB-SubCell"/>
</dbReference>
<dbReference type="HAMAP" id="MF_01805">
    <property type="entry name" value="ScpA"/>
    <property type="match status" value="1"/>
</dbReference>
<dbReference type="GO" id="GO:0051301">
    <property type="term" value="P:cell division"/>
    <property type="evidence" value="ECO:0007669"/>
    <property type="project" value="UniProtKB-KW"/>
</dbReference>
<dbReference type="STRING" id="1714355.BTO28_15195"/>
<comment type="subcellular location">
    <subcellularLocation>
        <location evidence="5">Cytoplasm</location>
    </subcellularLocation>
    <text evidence="5">Associated with two foci at the outer edges of the nucleoid region in young cells, and at four foci within both cell halves in older cells.</text>
</comment>
<dbReference type="NCBIfam" id="NF000995">
    <property type="entry name" value="PRK00104.1-4"/>
    <property type="match status" value="1"/>
</dbReference>
<dbReference type="Pfam" id="PF02616">
    <property type="entry name" value="SMC_ScpA"/>
    <property type="match status" value="1"/>
</dbReference>
<dbReference type="AlphaFoldDB" id="A0A1V2A4N6"/>
<organism evidence="6 7">
    <name type="scientific">Domibacillus epiphyticus</name>
    <dbReference type="NCBI Taxonomy" id="1714355"/>
    <lineage>
        <taxon>Bacteria</taxon>
        <taxon>Bacillati</taxon>
        <taxon>Bacillota</taxon>
        <taxon>Bacilli</taxon>
        <taxon>Bacillales</taxon>
        <taxon>Bacillaceae</taxon>
        <taxon>Domibacillus</taxon>
    </lineage>
</organism>
<evidence type="ECO:0000256" key="5">
    <source>
        <dbReference type="HAMAP-Rule" id="MF_01805"/>
    </source>
</evidence>
<evidence type="ECO:0000256" key="2">
    <source>
        <dbReference type="ARBA" id="ARBA00022829"/>
    </source>
</evidence>
<dbReference type="GO" id="GO:0006260">
    <property type="term" value="P:DNA replication"/>
    <property type="evidence" value="ECO:0007669"/>
    <property type="project" value="UniProtKB-UniRule"/>
</dbReference>
<dbReference type="PANTHER" id="PTHR33969">
    <property type="entry name" value="SEGREGATION AND CONDENSATION PROTEIN A"/>
    <property type="match status" value="1"/>
</dbReference>
<dbReference type="GO" id="GO:0007059">
    <property type="term" value="P:chromosome segregation"/>
    <property type="evidence" value="ECO:0007669"/>
    <property type="project" value="UniProtKB-UniRule"/>
</dbReference>
<dbReference type="PANTHER" id="PTHR33969:SF2">
    <property type="entry name" value="SEGREGATION AND CONDENSATION PROTEIN A"/>
    <property type="match status" value="1"/>
</dbReference>
<name>A0A1V2A4N6_9BACI</name>
<dbReference type="Gene3D" id="6.10.250.2410">
    <property type="match status" value="1"/>
</dbReference>
<evidence type="ECO:0000313" key="7">
    <source>
        <dbReference type="Proteomes" id="UP000188613"/>
    </source>
</evidence>
<evidence type="ECO:0000313" key="6">
    <source>
        <dbReference type="EMBL" id="OMP65897.1"/>
    </source>
</evidence>
<comment type="caution">
    <text evidence="6">The sequence shown here is derived from an EMBL/GenBank/DDBJ whole genome shotgun (WGS) entry which is preliminary data.</text>
</comment>
<keyword evidence="3 5" id="KW-0131">Cell cycle</keyword>
<evidence type="ECO:0000256" key="1">
    <source>
        <dbReference type="ARBA" id="ARBA00022618"/>
    </source>
</evidence>
<dbReference type="InterPro" id="IPR023093">
    <property type="entry name" value="ScpA-like_C"/>
</dbReference>
<dbReference type="Proteomes" id="UP000188613">
    <property type="component" value="Unassembled WGS sequence"/>
</dbReference>
<comment type="subunit">
    <text evidence="5">Component of a cohesin-like complex composed of ScpA, ScpB and the Smc homodimer, in which ScpA and ScpB bind to the head domain of Smc. The presence of the three proteins is required for the association of the complex with DNA.</text>
</comment>
<sequence>MENRRYVMEYKVKIDSFEGPLDLLLHLINKLEIDIYDIPAAEITNQYLMYVNTMQQLELDVASEYLVMAATLIAMKSRSLLPDHSSEDDEFMEEEDPREELTRRLIEYKKYKEAAVKLQELEEERAKLFSRPPADMLFAQAGEGPLNVSIYDMLGAFQKMTRRKKLAVPRQTTIRREEISVETRMKSLMNKLTKAKEPILFEDLFQSHEKEELVVSFLAILELMKQNEITVTQNGNFSSLYVMSGGKNK</sequence>
<proteinExistence type="inferred from homology"/>
<dbReference type="EMBL" id="MSFI01000029">
    <property type="protein sequence ID" value="OMP65897.1"/>
    <property type="molecule type" value="Genomic_DNA"/>
</dbReference>
<dbReference type="InterPro" id="IPR003768">
    <property type="entry name" value="ScpA"/>
</dbReference>
<comment type="function">
    <text evidence="5">Participates in chromosomal partition during cell division. May act via the formation of a condensin-like complex containing Smc and ScpB that pull DNA away from mid-cell into both cell halves.</text>
</comment>
<accession>A0A1V2A4N6</accession>
<dbReference type="Gene3D" id="1.10.10.580">
    <property type="entry name" value="Structural maintenance of chromosome 1. Chain E"/>
    <property type="match status" value="1"/>
</dbReference>
<evidence type="ECO:0000256" key="4">
    <source>
        <dbReference type="ARBA" id="ARBA00044777"/>
    </source>
</evidence>
<keyword evidence="2 5" id="KW-0159">Chromosome partition</keyword>
<keyword evidence="1 5" id="KW-0132">Cell division</keyword>
<gene>
    <name evidence="5" type="primary">scpA</name>
    <name evidence="6" type="ORF">BTO28_15195</name>
</gene>
<protein>
    <recommendedName>
        <fullName evidence="4 5">Segregation and condensation protein A</fullName>
    </recommendedName>
</protein>
<reference evidence="6 7" key="1">
    <citation type="submission" date="2016-12" db="EMBL/GenBank/DDBJ databases">
        <title>Domibacillus sp. SAB 38T whole genome sequencing.</title>
        <authorList>
            <person name="Verma A."/>
            <person name="Ojha A.K."/>
            <person name="Krishnamurthi S."/>
        </authorList>
    </citation>
    <scope>NUCLEOTIDE SEQUENCE [LARGE SCALE GENOMIC DNA]</scope>
    <source>
        <strain evidence="6 7">SAB 38</strain>
    </source>
</reference>
<comment type="similarity">
    <text evidence="5">Belongs to the ScpA family.</text>
</comment>
<keyword evidence="7" id="KW-1185">Reference proteome</keyword>
<evidence type="ECO:0000256" key="3">
    <source>
        <dbReference type="ARBA" id="ARBA00023306"/>
    </source>
</evidence>
<keyword evidence="5" id="KW-0963">Cytoplasm</keyword>